<dbReference type="AlphaFoldDB" id="A0AAV7KC78"/>
<dbReference type="InterPro" id="IPR036397">
    <property type="entry name" value="RNaseH_sf"/>
</dbReference>
<dbReference type="GO" id="GO:0003676">
    <property type="term" value="F:nucleic acid binding"/>
    <property type="evidence" value="ECO:0007669"/>
    <property type="project" value="InterPro"/>
</dbReference>
<dbReference type="Proteomes" id="UP001165289">
    <property type="component" value="Unassembled WGS sequence"/>
</dbReference>
<gene>
    <name evidence="1" type="ORF">LOD99_15062</name>
</gene>
<evidence type="ECO:0000313" key="1">
    <source>
        <dbReference type="EMBL" id="KAI6658739.1"/>
    </source>
</evidence>
<dbReference type="Pfam" id="PF01359">
    <property type="entry name" value="Transposase_1"/>
    <property type="match status" value="1"/>
</dbReference>
<accession>A0AAV7KC78</accession>
<proteinExistence type="predicted"/>
<keyword evidence="2" id="KW-1185">Reference proteome</keyword>
<organism evidence="1 2">
    <name type="scientific">Oopsacas minuta</name>
    <dbReference type="NCBI Taxonomy" id="111878"/>
    <lineage>
        <taxon>Eukaryota</taxon>
        <taxon>Metazoa</taxon>
        <taxon>Porifera</taxon>
        <taxon>Hexactinellida</taxon>
        <taxon>Hexasterophora</taxon>
        <taxon>Lyssacinosida</taxon>
        <taxon>Leucopsacidae</taxon>
        <taxon>Oopsacas</taxon>
    </lineage>
</organism>
<evidence type="ECO:0000313" key="2">
    <source>
        <dbReference type="Proteomes" id="UP001165289"/>
    </source>
</evidence>
<dbReference type="Gene3D" id="3.30.420.10">
    <property type="entry name" value="Ribonuclease H-like superfamily/Ribonuclease H"/>
    <property type="match status" value="1"/>
</dbReference>
<dbReference type="PANTHER" id="PTHR46060:SF1">
    <property type="entry name" value="MARINER MOS1 TRANSPOSASE-LIKE PROTEIN"/>
    <property type="match status" value="1"/>
</dbReference>
<dbReference type="InterPro" id="IPR001888">
    <property type="entry name" value="Transposase_1"/>
</dbReference>
<dbReference type="EMBL" id="JAKMXF010000077">
    <property type="protein sequence ID" value="KAI6658739.1"/>
    <property type="molecule type" value="Genomic_DNA"/>
</dbReference>
<dbReference type="PANTHER" id="PTHR46060">
    <property type="entry name" value="MARINER MOS1 TRANSPOSASE-LIKE PROTEIN"/>
    <property type="match status" value="1"/>
</dbReference>
<protein>
    <submittedName>
        <fullName evidence="1">Transposase</fullName>
    </submittedName>
</protein>
<name>A0AAV7KC78_9METZ</name>
<sequence length="155" mass="18012">MSDPDDFHARLITGDETWIYYHDPCTVSEAAEWRHEDSPNPKVLRLSHCPKSKSKLMLSIFWDSKGPLLLDYLRKNTTVTRTYYADLMTKLRESIKKNRRGMLKRIPTILHDNAPSHKSLITQEARKDCGIKQPQHPPYSPDLAPSDYYLFPIAK</sequence>
<reference evidence="1 2" key="1">
    <citation type="journal article" date="2023" name="BMC Biol.">
        <title>The compact genome of the sponge Oopsacas minuta (Hexactinellida) is lacking key metazoan core genes.</title>
        <authorList>
            <person name="Santini S."/>
            <person name="Schenkelaars Q."/>
            <person name="Jourda C."/>
            <person name="Duchesne M."/>
            <person name="Belahbib H."/>
            <person name="Rocher C."/>
            <person name="Selva M."/>
            <person name="Riesgo A."/>
            <person name="Vervoort M."/>
            <person name="Leys S.P."/>
            <person name="Kodjabachian L."/>
            <person name="Le Bivic A."/>
            <person name="Borchiellini C."/>
            <person name="Claverie J.M."/>
            <person name="Renard E."/>
        </authorList>
    </citation>
    <scope>NUCLEOTIDE SEQUENCE [LARGE SCALE GENOMIC DNA]</scope>
    <source>
        <strain evidence="1">SPO-2</strain>
    </source>
</reference>
<dbReference type="InterPro" id="IPR052709">
    <property type="entry name" value="Transposase-MT_Hybrid"/>
</dbReference>
<comment type="caution">
    <text evidence="1">The sequence shown here is derived from an EMBL/GenBank/DDBJ whole genome shotgun (WGS) entry which is preliminary data.</text>
</comment>